<dbReference type="AlphaFoldDB" id="A0A285R4S1"/>
<gene>
    <name evidence="2" type="ORF">SAMN05421512_10111</name>
</gene>
<sequence>MKIKKTFLRAALLLSVPMVLAGCGPSKEVLQQERELFAQARDRQSSCGNTENDSPAARAIVEKDRLRGLTRYTEADAQEMMTDRTDVSYMPGHGTQISYTSADGRAWLWYPGNPRILEGRWKLDDSKDMLQVCYDYGPGTRNPTMKDAPAGFQCGSFHNQNIFTLDTKRGDVFGLATAKVLKPLPRDAAKPYFPGCAPAKKPLLKNGKPPLDNLQNDLKSYIGRA</sequence>
<feature type="signal peptide" evidence="1">
    <location>
        <begin position="1"/>
        <end position="21"/>
    </location>
</feature>
<accession>A0A285R4S1</accession>
<evidence type="ECO:0008006" key="4">
    <source>
        <dbReference type="Google" id="ProtNLM"/>
    </source>
</evidence>
<dbReference type="PROSITE" id="PS51257">
    <property type="entry name" value="PROKAR_LIPOPROTEIN"/>
    <property type="match status" value="1"/>
</dbReference>
<reference evidence="2 3" key="1">
    <citation type="submission" date="2017-08" db="EMBL/GenBank/DDBJ databases">
        <authorList>
            <person name="de Groot N.N."/>
        </authorList>
    </citation>
    <scope>NUCLEOTIDE SEQUENCE [LARGE SCALE GENOMIC DNA]</scope>
    <source>
        <strain evidence="2 3">USBA 352</strain>
    </source>
</reference>
<dbReference type="Proteomes" id="UP000219331">
    <property type="component" value="Unassembled WGS sequence"/>
</dbReference>
<protein>
    <recommendedName>
        <fullName evidence="4">Lipoprotein</fullName>
    </recommendedName>
</protein>
<proteinExistence type="predicted"/>
<keyword evidence="1" id="KW-0732">Signal</keyword>
<dbReference type="RefSeq" id="WP_097173515.1">
    <property type="nucleotide sequence ID" value="NZ_OBML01000001.1"/>
</dbReference>
<evidence type="ECO:0000313" key="3">
    <source>
        <dbReference type="Proteomes" id="UP000219331"/>
    </source>
</evidence>
<evidence type="ECO:0000313" key="2">
    <source>
        <dbReference type="EMBL" id="SOB89103.1"/>
    </source>
</evidence>
<evidence type="ECO:0000256" key="1">
    <source>
        <dbReference type="SAM" id="SignalP"/>
    </source>
</evidence>
<name>A0A285R4S1_9HYPH</name>
<organism evidence="2 3">
    <name type="scientific">Stappia indica</name>
    <dbReference type="NCBI Taxonomy" id="538381"/>
    <lineage>
        <taxon>Bacteria</taxon>
        <taxon>Pseudomonadati</taxon>
        <taxon>Pseudomonadota</taxon>
        <taxon>Alphaproteobacteria</taxon>
        <taxon>Hyphomicrobiales</taxon>
        <taxon>Stappiaceae</taxon>
        <taxon>Stappia</taxon>
    </lineage>
</organism>
<dbReference type="OrthoDB" id="7951041at2"/>
<keyword evidence="3" id="KW-1185">Reference proteome</keyword>
<feature type="chain" id="PRO_5013239055" description="Lipoprotein" evidence="1">
    <location>
        <begin position="22"/>
        <end position="225"/>
    </location>
</feature>
<dbReference type="EMBL" id="OBML01000001">
    <property type="protein sequence ID" value="SOB89103.1"/>
    <property type="molecule type" value="Genomic_DNA"/>
</dbReference>